<protein>
    <submittedName>
        <fullName evidence="1">Uncharacterized protein</fullName>
    </submittedName>
</protein>
<evidence type="ECO:0000313" key="2">
    <source>
        <dbReference type="Proteomes" id="UP001180487"/>
    </source>
</evidence>
<organism evidence="1 2">
    <name type="scientific">Rhodoferax ferrireducens</name>
    <dbReference type="NCBI Taxonomy" id="192843"/>
    <lineage>
        <taxon>Bacteria</taxon>
        <taxon>Pseudomonadati</taxon>
        <taxon>Pseudomonadota</taxon>
        <taxon>Betaproteobacteria</taxon>
        <taxon>Burkholderiales</taxon>
        <taxon>Comamonadaceae</taxon>
        <taxon>Rhodoferax</taxon>
    </lineage>
</organism>
<name>A0ABU2CFA4_9BURK</name>
<evidence type="ECO:0000313" key="1">
    <source>
        <dbReference type="EMBL" id="MDR7380003.1"/>
    </source>
</evidence>
<comment type="caution">
    <text evidence="1">The sequence shown here is derived from an EMBL/GenBank/DDBJ whole genome shotgun (WGS) entry which is preliminary data.</text>
</comment>
<dbReference type="Proteomes" id="UP001180487">
    <property type="component" value="Unassembled WGS sequence"/>
</dbReference>
<keyword evidence="2" id="KW-1185">Reference proteome</keyword>
<dbReference type="EMBL" id="JAVDXT010000006">
    <property type="protein sequence ID" value="MDR7380003.1"/>
    <property type="molecule type" value="Genomic_DNA"/>
</dbReference>
<gene>
    <name evidence="1" type="ORF">J2X19_004705</name>
</gene>
<sequence>MHPLSQALRHLGLAFGLLLIAPASFALDVVESPPDLEILDKQLSIGGRTLALPDGHWLYANRTQWNAVLRTPPPLSIFAAYAMDVQNGRMQSAIVLELPVRSGNAPDWRADGCSQPGQLFRDDFGSDSKTPECLQVYRRPGHLVGQQTVFYSDVQQWVQARGIKLPGPVYEVVYAKYSRNDYGRVRVFVPMKAVANDEEIVAWAQKLPATLAAFMDKRDKQAKLPPIPALPIEASAPVAAVATRPSYPATGFAALDDVARVPVNNDGGREMYREFLTRPLPRAFVISNETVLYTVGRNPPDLREPGEPTERALERCRKVSQSPCMLYAVDERVVWIAGPQANPPAKAAP</sequence>
<accession>A0ABU2CFA4</accession>
<reference evidence="1 2" key="1">
    <citation type="submission" date="2023-07" db="EMBL/GenBank/DDBJ databases">
        <title>Sorghum-associated microbial communities from plants grown in Nebraska, USA.</title>
        <authorList>
            <person name="Schachtman D."/>
        </authorList>
    </citation>
    <scope>NUCLEOTIDE SEQUENCE [LARGE SCALE GENOMIC DNA]</scope>
    <source>
        <strain evidence="1 2">BE313</strain>
    </source>
</reference>
<dbReference type="RefSeq" id="WP_310376928.1">
    <property type="nucleotide sequence ID" value="NZ_JAVDXT010000006.1"/>
</dbReference>
<proteinExistence type="predicted"/>